<dbReference type="GO" id="GO:0009063">
    <property type="term" value="P:amino acid catabolic process"/>
    <property type="evidence" value="ECO:0007669"/>
    <property type="project" value="TreeGrafter"/>
</dbReference>
<dbReference type="InterPro" id="IPR036188">
    <property type="entry name" value="FAD/NAD-bd_sf"/>
</dbReference>
<evidence type="ECO:0000259" key="1">
    <source>
        <dbReference type="Pfam" id="PF01593"/>
    </source>
</evidence>
<dbReference type="PANTHER" id="PTHR10742">
    <property type="entry name" value="FLAVIN MONOAMINE OXIDASE"/>
    <property type="match status" value="1"/>
</dbReference>
<dbReference type="Gene3D" id="3.90.660.10">
    <property type="match status" value="1"/>
</dbReference>
<name>A0A8H8CMP9_PSICU</name>
<evidence type="ECO:0000313" key="2">
    <source>
        <dbReference type="EMBL" id="KAG5170885.1"/>
    </source>
</evidence>
<dbReference type="Pfam" id="PF01593">
    <property type="entry name" value="Amino_oxidase"/>
    <property type="match status" value="1"/>
</dbReference>
<feature type="domain" description="Amine oxidase" evidence="1">
    <location>
        <begin position="76"/>
        <end position="593"/>
    </location>
</feature>
<organism evidence="2">
    <name type="scientific">Psilocybe cubensis</name>
    <name type="common">Psychedelic mushroom</name>
    <name type="synonym">Stropharia cubensis</name>
    <dbReference type="NCBI Taxonomy" id="181762"/>
    <lineage>
        <taxon>Eukaryota</taxon>
        <taxon>Fungi</taxon>
        <taxon>Dikarya</taxon>
        <taxon>Basidiomycota</taxon>
        <taxon>Agaricomycotina</taxon>
        <taxon>Agaricomycetes</taxon>
        <taxon>Agaricomycetidae</taxon>
        <taxon>Agaricales</taxon>
        <taxon>Agaricineae</taxon>
        <taxon>Strophariaceae</taxon>
        <taxon>Psilocybe</taxon>
    </lineage>
</organism>
<protein>
    <recommendedName>
        <fullName evidence="1">Amine oxidase domain-containing protein</fullName>
    </recommendedName>
</protein>
<sequence>MANTAGKSDPSSVYIKATQYFVNQKLEDLKNKTFDFKEISQGDKLTSGSLSWNELRSDFQEDVITSSRVAIIGAGVAGLRTAMLLDKLQIPYKIFEANDGPGGRLFTYHFPSDDKSPAGKHDYYEVGGMRFPDNAANKPTFDLFKELGFHFRNDQNPNGELIPFVYGLDDNIRYFNNITSTARQVADGFNLFQEATPIGNVPQDFTDMIDTDEQGNVYRGVDACFYKAFNGLRAKLLANFDEEWPKLLKEWDWASTRSYLAQGPELKFPTTVIDWIEKHKSGTGRYSRAVVEEVLESITFDHPRSEHFDWWCIEGGSEGLIKKMLSTLSTQPTYNSRVTAISEQTTLDPCKRMRVSIHGQGDEYFSHVVSTVTFSVLRTIDTDGVQMNFGQREALRALNYGQSIKIAMKFKNRWWENKNVVKSSQAGGASRTDRQSRVVVYPSYGLNEDGPGVLMVSYNWDQDAARFGSLIKNTESRTEHPTPGRTPTKFEQVLLDQIYEDLTILHAPDKQKRAEFKKKLIDDTLDFHAFDWYHNPYTMGAFAQFTPGQFSTLYADILQPAGRHGNFHFAGELASHHHAWVAGAIDSANRAVGHIEQDHFTKAKWYKAGSKVPRSLVFDSDDSMVLYHLLGKVTEQAS</sequence>
<dbReference type="AlphaFoldDB" id="A0A8H8CMP9"/>
<dbReference type="SUPFAM" id="SSF51905">
    <property type="entry name" value="FAD/NAD(P)-binding domain"/>
    <property type="match status" value="1"/>
</dbReference>
<dbReference type="SUPFAM" id="SSF54373">
    <property type="entry name" value="FAD-linked reductases, C-terminal domain"/>
    <property type="match status" value="1"/>
</dbReference>
<dbReference type="EMBL" id="JAFIQS010000003">
    <property type="protein sequence ID" value="KAG5170885.1"/>
    <property type="molecule type" value="Genomic_DNA"/>
</dbReference>
<gene>
    <name evidence="2" type="ORF">JR316_002960</name>
</gene>
<dbReference type="GO" id="GO:0001716">
    <property type="term" value="F:L-amino-acid oxidase activity"/>
    <property type="evidence" value="ECO:0007669"/>
    <property type="project" value="TreeGrafter"/>
</dbReference>
<reference evidence="2" key="1">
    <citation type="submission" date="2021-02" db="EMBL/GenBank/DDBJ databases">
        <title>Psilocybe cubensis genome.</title>
        <authorList>
            <person name="Mckernan K.J."/>
            <person name="Crawford S."/>
            <person name="Trippe A."/>
            <person name="Kane L.T."/>
            <person name="Mclaughlin S."/>
        </authorList>
    </citation>
    <scope>NUCLEOTIDE SEQUENCE [LARGE SCALE GENOMIC DNA]</scope>
    <source>
        <strain evidence="2">MGC-MH-2018</strain>
    </source>
</reference>
<accession>A0A8H8CMP9</accession>
<dbReference type="InterPro" id="IPR050281">
    <property type="entry name" value="Flavin_monoamine_oxidase"/>
</dbReference>
<dbReference type="Gene3D" id="3.50.50.60">
    <property type="entry name" value="FAD/NAD(P)-binding domain"/>
    <property type="match status" value="1"/>
</dbReference>
<dbReference type="InterPro" id="IPR002937">
    <property type="entry name" value="Amino_oxidase"/>
</dbReference>
<dbReference type="PANTHER" id="PTHR10742:SF342">
    <property type="entry name" value="AMINE OXIDASE"/>
    <property type="match status" value="1"/>
</dbReference>
<dbReference type="OrthoDB" id="7777654at2759"/>
<comment type="caution">
    <text evidence="2">The sequence shown here is derived from an EMBL/GenBank/DDBJ whole genome shotgun (WGS) entry which is preliminary data.</text>
</comment>
<dbReference type="Gene3D" id="1.10.10.1620">
    <property type="match status" value="1"/>
</dbReference>
<proteinExistence type="predicted"/>